<dbReference type="OrthoDB" id="9801098at2"/>
<proteinExistence type="inferred from homology"/>
<dbReference type="InParanoid" id="A0A371R875"/>
<protein>
    <recommendedName>
        <fullName evidence="3">Cytokinin riboside 5'-monophosphate phosphoribohydrolase</fullName>
        <ecNumber evidence="3">3.2.2.n1</ecNumber>
    </recommendedName>
</protein>
<dbReference type="InterPro" id="IPR005269">
    <property type="entry name" value="LOG"/>
</dbReference>
<dbReference type="PANTHER" id="PTHR31223:SF70">
    <property type="entry name" value="LOG FAMILY PROTEIN YJL055W"/>
    <property type="match status" value="1"/>
</dbReference>
<evidence type="ECO:0000313" key="5">
    <source>
        <dbReference type="Proteomes" id="UP000264589"/>
    </source>
</evidence>
<dbReference type="AlphaFoldDB" id="A0A371R875"/>
<name>A0A371R875_9PROT</name>
<comment type="caution">
    <text evidence="4">The sequence shown here is derived from an EMBL/GenBank/DDBJ whole genome shotgun (WGS) entry which is preliminary data.</text>
</comment>
<keyword evidence="3" id="KW-0378">Hydrolase</keyword>
<dbReference type="NCBIfam" id="TIGR00730">
    <property type="entry name" value="Rossman fold protein, TIGR00730 family"/>
    <property type="match status" value="1"/>
</dbReference>
<dbReference type="Gene3D" id="3.40.50.450">
    <property type="match status" value="1"/>
</dbReference>
<accession>A0A371R875</accession>
<evidence type="ECO:0000256" key="2">
    <source>
        <dbReference type="ARBA" id="ARBA00006763"/>
    </source>
</evidence>
<dbReference type="Proteomes" id="UP000264589">
    <property type="component" value="Unassembled WGS sequence"/>
</dbReference>
<dbReference type="GO" id="GO:0009691">
    <property type="term" value="P:cytokinin biosynthetic process"/>
    <property type="evidence" value="ECO:0007669"/>
    <property type="project" value="UniProtKB-UniRule"/>
</dbReference>
<dbReference type="SUPFAM" id="SSF102405">
    <property type="entry name" value="MCP/YpsA-like"/>
    <property type="match status" value="1"/>
</dbReference>
<comment type="catalytic activity">
    <reaction evidence="1">
        <text>AMP + H2O = D-ribose 5-phosphate + adenine</text>
        <dbReference type="Rhea" id="RHEA:20129"/>
        <dbReference type="ChEBI" id="CHEBI:15377"/>
        <dbReference type="ChEBI" id="CHEBI:16708"/>
        <dbReference type="ChEBI" id="CHEBI:78346"/>
        <dbReference type="ChEBI" id="CHEBI:456215"/>
        <dbReference type="EC" id="3.2.2.4"/>
    </reaction>
</comment>
<dbReference type="GO" id="GO:0005829">
    <property type="term" value="C:cytosol"/>
    <property type="evidence" value="ECO:0007669"/>
    <property type="project" value="TreeGrafter"/>
</dbReference>
<sequence>MYGARRRNPLTKSPIKSLCVYCGSRAGDDSIYAETAKKLGESLAETGTRLVYGGGKLGLMGITAGTVRDLGGDVFGVIPKFLVSVEGVLEGVDHIEVDSMHERKMRMFEESDAFCVLPGGIGTLEEIIELLSWVRLDLHRKPLILCNVKGYWDPLVKLLHHVVDEGFAAKELKEDLIVVSSPEEVMPAACERMLCARA</sequence>
<reference evidence="4 5" key="1">
    <citation type="submission" date="2018-08" db="EMBL/GenBank/DDBJ databases">
        <title>Parvularcula sp. SM1705, isolated from surface water of the South Sea China.</title>
        <authorList>
            <person name="Sun L."/>
        </authorList>
    </citation>
    <scope>NUCLEOTIDE SEQUENCE [LARGE SCALE GENOMIC DNA]</scope>
    <source>
        <strain evidence="4 5">SM1705</strain>
    </source>
</reference>
<evidence type="ECO:0000313" key="4">
    <source>
        <dbReference type="EMBL" id="RFB01654.1"/>
    </source>
</evidence>
<evidence type="ECO:0000256" key="1">
    <source>
        <dbReference type="ARBA" id="ARBA00000274"/>
    </source>
</evidence>
<dbReference type="InterPro" id="IPR031100">
    <property type="entry name" value="LOG_fam"/>
</dbReference>
<evidence type="ECO:0000256" key="3">
    <source>
        <dbReference type="RuleBase" id="RU363015"/>
    </source>
</evidence>
<dbReference type="GO" id="GO:0008714">
    <property type="term" value="F:AMP nucleosidase activity"/>
    <property type="evidence" value="ECO:0007669"/>
    <property type="project" value="UniProtKB-EC"/>
</dbReference>
<organism evidence="4 5">
    <name type="scientific">Parvularcula marina</name>
    <dbReference type="NCBI Taxonomy" id="2292771"/>
    <lineage>
        <taxon>Bacteria</taxon>
        <taxon>Pseudomonadati</taxon>
        <taxon>Pseudomonadota</taxon>
        <taxon>Alphaproteobacteria</taxon>
        <taxon>Parvularculales</taxon>
        <taxon>Parvularculaceae</taxon>
        <taxon>Parvularcula</taxon>
    </lineage>
</organism>
<gene>
    <name evidence="4" type="ORF">DX908_15375</name>
</gene>
<dbReference type="EC" id="3.2.2.n1" evidence="3"/>
<comment type="similarity">
    <text evidence="2 3">Belongs to the LOG family.</text>
</comment>
<keyword evidence="3" id="KW-0203">Cytokinin biosynthesis</keyword>
<keyword evidence="5" id="KW-1185">Reference proteome</keyword>
<dbReference type="Pfam" id="PF03641">
    <property type="entry name" value="Lysine_decarbox"/>
    <property type="match status" value="1"/>
</dbReference>
<dbReference type="EMBL" id="QUQO01000002">
    <property type="protein sequence ID" value="RFB01654.1"/>
    <property type="molecule type" value="Genomic_DNA"/>
</dbReference>
<dbReference type="PANTHER" id="PTHR31223">
    <property type="entry name" value="LOG FAMILY PROTEIN YJL055W"/>
    <property type="match status" value="1"/>
</dbReference>